<reference evidence="3" key="1">
    <citation type="submission" date="2022-11" db="UniProtKB">
        <authorList>
            <consortium name="WormBaseParasite"/>
        </authorList>
    </citation>
    <scope>IDENTIFICATION</scope>
</reference>
<dbReference type="AlphaFoldDB" id="A0A915DEE3"/>
<dbReference type="Proteomes" id="UP000887574">
    <property type="component" value="Unplaced"/>
</dbReference>
<proteinExistence type="predicted"/>
<name>A0A915DEE3_9BILA</name>
<dbReference type="WBParaSite" id="jg18356">
    <property type="protein sequence ID" value="jg18356"/>
    <property type="gene ID" value="jg18356"/>
</dbReference>
<keyword evidence="1" id="KW-0812">Transmembrane</keyword>
<evidence type="ECO:0000313" key="2">
    <source>
        <dbReference type="Proteomes" id="UP000887574"/>
    </source>
</evidence>
<evidence type="ECO:0000256" key="1">
    <source>
        <dbReference type="SAM" id="Phobius"/>
    </source>
</evidence>
<keyword evidence="2" id="KW-1185">Reference proteome</keyword>
<organism evidence="2 3">
    <name type="scientific">Ditylenchus dipsaci</name>
    <dbReference type="NCBI Taxonomy" id="166011"/>
    <lineage>
        <taxon>Eukaryota</taxon>
        <taxon>Metazoa</taxon>
        <taxon>Ecdysozoa</taxon>
        <taxon>Nematoda</taxon>
        <taxon>Chromadorea</taxon>
        <taxon>Rhabditida</taxon>
        <taxon>Tylenchina</taxon>
        <taxon>Tylenchomorpha</taxon>
        <taxon>Sphaerularioidea</taxon>
        <taxon>Anguinidae</taxon>
        <taxon>Anguininae</taxon>
        <taxon>Ditylenchus</taxon>
    </lineage>
</organism>
<accession>A0A915DEE3</accession>
<evidence type="ECO:0000313" key="3">
    <source>
        <dbReference type="WBParaSite" id="jg18356"/>
    </source>
</evidence>
<feature type="transmembrane region" description="Helical" evidence="1">
    <location>
        <begin position="12"/>
        <end position="34"/>
    </location>
</feature>
<sequence length="76" mass="8759">MQMRVPQPGHEPVLLVFGVYEAKSYFVIAFDFLLSTIFDKETTSDILLKSRVQKKYHPISFAALLLLIFFSATENF</sequence>
<protein>
    <submittedName>
        <fullName evidence="3">Uncharacterized protein</fullName>
    </submittedName>
</protein>
<feature type="transmembrane region" description="Helical" evidence="1">
    <location>
        <begin position="55"/>
        <end position="73"/>
    </location>
</feature>
<keyword evidence="1" id="KW-0472">Membrane</keyword>
<keyword evidence="1" id="KW-1133">Transmembrane helix</keyword>